<dbReference type="GO" id="GO:0016020">
    <property type="term" value="C:membrane"/>
    <property type="evidence" value="ECO:0007669"/>
    <property type="project" value="InterPro"/>
</dbReference>
<evidence type="ECO:0000259" key="4">
    <source>
        <dbReference type="PROSITE" id="PS50887"/>
    </source>
</evidence>
<feature type="domain" description="EAL" evidence="2">
    <location>
        <begin position="457"/>
        <end position="710"/>
    </location>
</feature>
<feature type="transmembrane region" description="Helical" evidence="1">
    <location>
        <begin position="192"/>
        <end position="214"/>
    </location>
</feature>
<dbReference type="Pfam" id="PF00990">
    <property type="entry name" value="GGDEF"/>
    <property type="match status" value="1"/>
</dbReference>
<dbReference type="PANTHER" id="PTHR44757:SF2">
    <property type="entry name" value="BIOFILM ARCHITECTURE MAINTENANCE PROTEIN MBAA"/>
    <property type="match status" value="1"/>
</dbReference>
<dbReference type="SMART" id="SM00267">
    <property type="entry name" value="GGDEF"/>
    <property type="match status" value="1"/>
</dbReference>
<dbReference type="EMBL" id="JADEYS010000001">
    <property type="protein sequence ID" value="MBE9395682.1"/>
    <property type="molecule type" value="Genomic_DNA"/>
</dbReference>
<dbReference type="NCBIfam" id="TIGR00254">
    <property type="entry name" value="GGDEF"/>
    <property type="match status" value="1"/>
</dbReference>
<dbReference type="GO" id="GO:0007165">
    <property type="term" value="P:signal transduction"/>
    <property type="evidence" value="ECO:0007669"/>
    <property type="project" value="InterPro"/>
</dbReference>
<keyword evidence="1" id="KW-0812">Transmembrane</keyword>
<dbReference type="Pfam" id="PF00563">
    <property type="entry name" value="EAL"/>
    <property type="match status" value="1"/>
</dbReference>
<feature type="transmembrane region" description="Helical" evidence="1">
    <location>
        <begin position="12"/>
        <end position="32"/>
    </location>
</feature>
<dbReference type="CDD" id="cd01948">
    <property type="entry name" value="EAL"/>
    <property type="match status" value="1"/>
</dbReference>
<dbReference type="PROSITE" id="PS50887">
    <property type="entry name" value="GGDEF"/>
    <property type="match status" value="1"/>
</dbReference>
<dbReference type="PROSITE" id="PS51257">
    <property type="entry name" value="PROKAR_LIPOPROTEIN"/>
    <property type="match status" value="1"/>
</dbReference>
<dbReference type="InterPro" id="IPR035919">
    <property type="entry name" value="EAL_sf"/>
</dbReference>
<evidence type="ECO:0000313" key="6">
    <source>
        <dbReference type="Proteomes" id="UP000640333"/>
    </source>
</evidence>
<dbReference type="Gene3D" id="6.10.340.10">
    <property type="match status" value="1"/>
</dbReference>
<sequence length="715" mass="79898">MKHSLATRYGVLLAAMTAFVGCCVLVVNLYYLEHYARASIASGQQHLSTAVEQQLIRDAELVATTVANNLDAAVYNSDFSAIQEQLEALTQQSSVPYVYIYDQQGLIIHDGSTELRTYGLPVSEFLPPGLSADQTKDTQKIGRYIHIAQPITSGDTTFAMLRLAITYKDAESDIQNLSTDLENQGQQLRNNILVTSLMIIAVLLAVATSIIFLLSQHLLSPVKRLAERCRAYAGGETQIHFQLERDDEFGLLGEALEEMKDSINHSQRQVEQLAYHDPLTQLPNRRMFNEELSKLIHWAERHGSHVAVLFIDLDHFKQVNDVAGHEVGDKLLIQAAHRLSNLVASLADELDFPVPESLLLSRLGGDEFVLLLPAYADLQQIDRIATQIADRLDNSFTIEDRRYNVSASVGITLFPEHGSTVTELLKQADIAMYAAKHSGRKRHRFFKPDMNTAVISKMLIQQGVRDAMARNDLHLAYQPIVDLQSGEILGAEALIRWHHPEKGNIPPDSFIPLIEKTDLILPLTLWTLERACKDLTNHLLPRRPCFKLSVNISGAALKEQSIRDKIHQIISSYALPAHTLHLELTETSMMENIQSCADILYNWKGTGADIWIDDFGTGYSSLSYLHSLPIDGLKIDRSFITDITQIEGNQVVETIITLAHSLGIETISEGIETTIQQQFLQSRGGHYGQGYLFAKPAPLEQLTHILDKESVHEPL</sequence>
<dbReference type="InterPro" id="IPR052155">
    <property type="entry name" value="Biofilm_reg_signaling"/>
</dbReference>
<dbReference type="PROSITE" id="PS50885">
    <property type="entry name" value="HAMP"/>
    <property type="match status" value="1"/>
</dbReference>
<accession>A0A8J7FJ29</accession>
<dbReference type="SMART" id="SM00052">
    <property type="entry name" value="EAL"/>
    <property type="match status" value="1"/>
</dbReference>
<dbReference type="InterPro" id="IPR000160">
    <property type="entry name" value="GGDEF_dom"/>
</dbReference>
<dbReference type="SUPFAM" id="SSF141868">
    <property type="entry name" value="EAL domain-like"/>
    <property type="match status" value="1"/>
</dbReference>
<keyword evidence="6" id="KW-1185">Reference proteome</keyword>
<dbReference type="AlphaFoldDB" id="A0A8J7FJ29"/>
<dbReference type="InterPro" id="IPR001633">
    <property type="entry name" value="EAL_dom"/>
</dbReference>
<dbReference type="SMART" id="SM00304">
    <property type="entry name" value="HAMP"/>
    <property type="match status" value="1"/>
</dbReference>
<organism evidence="5 6">
    <name type="scientific">Pontibacterium sinense</name>
    <dbReference type="NCBI Taxonomy" id="2781979"/>
    <lineage>
        <taxon>Bacteria</taxon>
        <taxon>Pseudomonadati</taxon>
        <taxon>Pseudomonadota</taxon>
        <taxon>Gammaproteobacteria</taxon>
        <taxon>Oceanospirillales</taxon>
        <taxon>Oceanospirillaceae</taxon>
        <taxon>Pontibacterium</taxon>
    </lineage>
</organism>
<dbReference type="SUPFAM" id="SSF158472">
    <property type="entry name" value="HAMP domain-like"/>
    <property type="match status" value="1"/>
</dbReference>
<dbReference type="Proteomes" id="UP000640333">
    <property type="component" value="Unassembled WGS sequence"/>
</dbReference>
<dbReference type="SUPFAM" id="SSF55073">
    <property type="entry name" value="Nucleotide cyclase"/>
    <property type="match status" value="1"/>
</dbReference>
<dbReference type="InterPro" id="IPR003660">
    <property type="entry name" value="HAMP_dom"/>
</dbReference>
<evidence type="ECO:0000259" key="3">
    <source>
        <dbReference type="PROSITE" id="PS50885"/>
    </source>
</evidence>
<protein>
    <submittedName>
        <fullName evidence="5">EAL domain-containing protein</fullName>
    </submittedName>
</protein>
<dbReference type="CDD" id="cd06225">
    <property type="entry name" value="HAMP"/>
    <property type="match status" value="1"/>
</dbReference>
<feature type="domain" description="GGDEF" evidence="4">
    <location>
        <begin position="304"/>
        <end position="448"/>
    </location>
</feature>
<reference evidence="5" key="1">
    <citation type="submission" date="2020-10" db="EMBL/GenBank/DDBJ databases">
        <title>Bacterium isolated from coastal waters sediment.</title>
        <authorList>
            <person name="Chen R.-J."/>
            <person name="Lu D.-C."/>
            <person name="Zhu K.-L."/>
            <person name="Du Z.-J."/>
        </authorList>
    </citation>
    <scope>NUCLEOTIDE SEQUENCE</scope>
    <source>
        <strain evidence="5">N1Y112</strain>
    </source>
</reference>
<feature type="domain" description="HAMP" evidence="3">
    <location>
        <begin position="216"/>
        <end position="268"/>
    </location>
</feature>
<dbReference type="Pfam" id="PF00672">
    <property type="entry name" value="HAMP"/>
    <property type="match status" value="1"/>
</dbReference>
<dbReference type="CDD" id="cd01949">
    <property type="entry name" value="GGDEF"/>
    <property type="match status" value="1"/>
</dbReference>
<dbReference type="RefSeq" id="WP_193951242.1">
    <property type="nucleotide sequence ID" value="NZ_JADEYS010000001.1"/>
</dbReference>
<dbReference type="Gene3D" id="3.20.20.450">
    <property type="entry name" value="EAL domain"/>
    <property type="match status" value="1"/>
</dbReference>
<dbReference type="InterPro" id="IPR043128">
    <property type="entry name" value="Rev_trsase/Diguanyl_cyclase"/>
</dbReference>
<evidence type="ECO:0000313" key="5">
    <source>
        <dbReference type="EMBL" id="MBE9395682.1"/>
    </source>
</evidence>
<keyword evidence="1" id="KW-0472">Membrane</keyword>
<dbReference type="PANTHER" id="PTHR44757">
    <property type="entry name" value="DIGUANYLATE CYCLASE DGCP"/>
    <property type="match status" value="1"/>
</dbReference>
<dbReference type="PROSITE" id="PS50883">
    <property type="entry name" value="EAL"/>
    <property type="match status" value="1"/>
</dbReference>
<proteinExistence type="predicted"/>
<evidence type="ECO:0000259" key="2">
    <source>
        <dbReference type="PROSITE" id="PS50883"/>
    </source>
</evidence>
<dbReference type="Gene3D" id="3.30.70.270">
    <property type="match status" value="1"/>
</dbReference>
<name>A0A8J7FJ29_9GAMM</name>
<dbReference type="InterPro" id="IPR029787">
    <property type="entry name" value="Nucleotide_cyclase"/>
</dbReference>
<evidence type="ECO:0000256" key="1">
    <source>
        <dbReference type="SAM" id="Phobius"/>
    </source>
</evidence>
<comment type="caution">
    <text evidence="5">The sequence shown here is derived from an EMBL/GenBank/DDBJ whole genome shotgun (WGS) entry which is preliminary data.</text>
</comment>
<keyword evidence="1" id="KW-1133">Transmembrane helix</keyword>
<gene>
    <name evidence="5" type="ORF">IOQ59_00225</name>
</gene>